<dbReference type="InterPro" id="IPR036865">
    <property type="entry name" value="CRAL-TRIO_dom_sf"/>
</dbReference>
<protein>
    <submittedName>
        <fullName evidence="2">Alpha-tocopherol transfer protein-like protein</fullName>
    </submittedName>
</protein>
<dbReference type="Gene3D" id="1.20.5.1200">
    <property type="entry name" value="Alpha-tocopherol transfer"/>
    <property type="match status" value="1"/>
</dbReference>
<dbReference type="GO" id="GO:1902936">
    <property type="term" value="F:phosphatidylinositol bisphosphate binding"/>
    <property type="evidence" value="ECO:0007669"/>
    <property type="project" value="TreeGrafter"/>
</dbReference>
<proteinExistence type="predicted"/>
<feature type="non-terminal residue" evidence="2">
    <location>
        <position position="283"/>
    </location>
</feature>
<dbReference type="Gene3D" id="3.40.525.10">
    <property type="entry name" value="CRAL-TRIO lipid binding domain"/>
    <property type="match status" value="1"/>
</dbReference>
<dbReference type="CDD" id="cd00170">
    <property type="entry name" value="SEC14"/>
    <property type="match status" value="1"/>
</dbReference>
<name>A0A087USG8_STEMI</name>
<dbReference type="PANTHER" id="PTHR10174:SF208">
    <property type="entry name" value="CRAL-TRIO DOMAIN-CONTAINING PROTEIN DDB_G0278031"/>
    <property type="match status" value="1"/>
</dbReference>
<dbReference type="OrthoDB" id="7837562at2759"/>
<dbReference type="InterPro" id="IPR001251">
    <property type="entry name" value="CRAL-TRIO_dom"/>
</dbReference>
<dbReference type="SUPFAM" id="SSF46938">
    <property type="entry name" value="CRAL/TRIO N-terminal domain"/>
    <property type="match status" value="1"/>
</dbReference>
<dbReference type="Proteomes" id="UP000054359">
    <property type="component" value="Unassembled WGS sequence"/>
</dbReference>
<dbReference type="InterPro" id="IPR011074">
    <property type="entry name" value="CRAL/TRIO_N_dom"/>
</dbReference>
<keyword evidence="3" id="KW-1185">Reference proteome</keyword>
<dbReference type="SUPFAM" id="SSF52087">
    <property type="entry name" value="CRAL/TRIO domain"/>
    <property type="match status" value="1"/>
</dbReference>
<dbReference type="PRINTS" id="PR00180">
    <property type="entry name" value="CRETINALDHBP"/>
</dbReference>
<evidence type="ECO:0000313" key="2">
    <source>
        <dbReference type="EMBL" id="KFM80307.1"/>
    </source>
</evidence>
<dbReference type="Gene3D" id="1.10.8.20">
    <property type="entry name" value="N-terminal domain of phosphatidylinositol transfer protein sec14p"/>
    <property type="match status" value="1"/>
</dbReference>
<feature type="domain" description="CRAL-TRIO" evidence="1">
    <location>
        <begin position="103"/>
        <end position="264"/>
    </location>
</feature>
<organism evidence="2 3">
    <name type="scientific">Stegodyphus mimosarum</name>
    <name type="common">African social velvet spider</name>
    <dbReference type="NCBI Taxonomy" id="407821"/>
    <lineage>
        <taxon>Eukaryota</taxon>
        <taxon>Metazoa</taxon>
        <taxon>Ecdysozoa</taxon>
        <taxon>Arthropoda</taxon>
        <taxon>Chelicerata</taxon>
        <taxon>Arachnida</taxon>
        <taxon>Araneae</taxon>
        <taxon>Araneomorphae</taxon>
        <taxon>Entelegynae</taxon>
        <taxon>Eresoidea</taxon>
        <taxon>Eresidae</taxon>
        <taxon>Stegodyphus</taxon>
    </lineage>
</organism>
<dbReference type="SMART" id="SM00516">
    <property type="entry name" value="SEC14"/>
    <property type="match status" value="1"/>
</dbReference>
<sequence>MVITTKSKDGLYPFEAFSLPEKFVKKAEDELKETQESKEVGLQQLRELVLSDKDLLCRTTDEFLLQFLRARKYNVPKAFNLLKKYMNFKRKNVAIFTGMNYDMLLKLINKKMMGFLPYRCPDGCAVLAVHLDKWSPSEVPIEELSRAIVLFLYHSICDPLTQVNGYKVILDVRSHPLKHLRFCTPHNIYLLYNGTQECFPGRFKGIHVINMSLTFKAAWTLVHPFLSEKLKKRIIFHENNDTLQEHFPESLLPIDFGGHLKDYDNTAWLRNATQSEHLEKLAN</sequence>
<dbReference type="GO" id="GO:0016020">
    <property type="term" value="C:membrane"/>
    <property type="evidence" value="ECO:0007669"/>
    <property type="project" value="TreeGrafter"/>
</dbReference>
<accession>A0A087USG8</accession>
<evidence type="ECO:0000313" key="3">
    <source>
        <dbReference type="Proteomes" id="UP000054359"/>
    </source>
</evidence>
<reference evidence="2 3" key="1">
    <citation type="submission" date="2013-11" db="EMBL/GenBank/DDBJ databases">
        <title>Genome sequencing of Stegodyphus mimosarum.</title>
        <authorList>
            <person name="Bechsgaard J."/>
        </authorList>
    </citation>
    <scope>NUCLEOTIDE SEQUENCE [LARGE SCALE GENOMIC DNA]</scope>
</reference>
<dbReference type="PROSITE" id="PS50191">
    <property type="entry name" value="CRAL_TRIO"/>
    <property type="match status" value="1"/>
</dbReference>
<dbReference type="Pfam" id="PF03765">
    <property type="entry name" value="CRAL_TRIO_N"/>
    <property type="match status" value="1"/>
</dbReference>
<dbReference type="OMA" id="APECEGQ"/>
<dbReference type="STRING" id="407821.A0A087USG8"/>
<dbReference type="PANTHER" id="PTHR10174">
    <property type="entry name" value="ALPHA-TOCOPHEROL TRANSFER PROTEIN-RELATED"/>
    <property type="match status" value="1"/>
</dbReference>
<dbReference type="SMART" id="SM01100">
    <property type="entry name" value="CRAL_TRIO_N"/>
    <property type="match status" value="1"/>
</dbReference>
<dbReference type="Pfam" id="PF00650">
    <property type="entry name" value="CRAL_TRIO"/>
    <property type="match status" value="1"/>
</dbReference>
<dbReference type="EMBL" id="KK121355">
    <property type="protein sequence ID" value="KFM80307.1"/>
    <property type="molecule type" value="Genomic_DNA"/>
</dbReference>
<evidence type="ECO:0000259" key="1">
    <source>
        <dbReference type="PROSITE" id="PS50191"/>
    </source>
</evidence>
<dbReference type="AlphaFoldDB" id="A0A087USG8"/>
<gene>
    <name evidence="2" type="ORF">X975_23263</name>
</gene>
<dbReference type="InterPro" id="IPR036273">
    <property type="entry name" value="CRAL/TRIO_N_dom_sf"/>
</dbReference>